<dbReference type="Proteomes" id="UP001153269">
    <property type="component" value="Unassembled WGS sequence"/>
</dbReference>
<evidence type="ECO:0000313" key="2">
    <source>
        <dbReference type="Proteomes" id="UP001153269"/>
    </source>
</evidence>
<name>A0A9N7Z0U3_PLEPL</name>
<dbReference type="EMBL" id="CADEAL010003668">
    <property type="protein sequence ID" value="CAB1445455.1"/>
    <property type="molecule type" value="Genomic_DNA"/>
</dbReference>
<comment type="caution">
    <text evidence="1">The sequence shown here is derived from an EMBL/GenBank/DDBJ whole genome shotgun (WGS) entry which is preliminary data.</text>
</comment>
<gene>
    <name evidence="1" type="ORF">PLEPLA_LOCUS33186</name>
</gene>
<evidence type="ECO:0000313" key="1">
    <source>
        <dbReference type="EMBL" id="CAB1445455.1"/>
    </source>
</evidence>
<reference evidence="1" key="1">
    <citation type="submission" date="2020-03" db="EMBL/GenBank/DDBJ databases">
        <authorList>
            <person name="Weist P."/>
        </authorList>
    </citation>
    <scope>NUCLEOTIDE SEQUENCE</scope>
</reference>
<proteinExistence type="predicted"/>
<sequence length="358" mass="39247">MTPGTTHPTWDFRLNKGTSLCPNMKAHWSRTFLLSPSVNCAINRRHPDKFATDSKWHKSSTERRKFGGAITLHLGAKSVAKQVRRHQSELKRFGGLSLERHGGFTPGALQIHRPDKSLLGASTNPKQLPFTLSCYVRAEKWKALSENLLNSVCHSFGSIICESATGKEKKSSTNLLQVCPPRPGPDAGISIDPLERTEQNLGSKQEQAVPMATVFRSQTGSRSAGKGGGEECGARSVTSYQITLLSARCIKSPKSIHTIRKRLVPPRADEQKKMSAKGIIVMEQREQAGQNADRLDEPPRSVALPPCPHAPNRASQNVTISRLLLIEGRGMCPIVSPDIFAGGREVCVPDKKPPHKSY</sequence>
<organism evidence="1 2">
    <name type="scientific">Pleuronectes platessa</name>
    <name type="common">European plaice</name>
    <dbReference type="NCBI Taxonomy" id="8262"/>
    <lineage>
        <taxon>Eukaryota</taxon>
        <taxon>Metazoa</taxon>
        <taxon>Chordata</taxon>
        <taxon>Craniata</taxon>
        <taxon>Vertebrata</taxon>
        <taxon>Euteleostomi</taxon>
        <taxon>Actinopterygii</taxon>
        <taxon>Neopterygii</taxon>
        <taxon>Teleostei</taxon>
        <taxon>Neoteleostei</taxon>
        <taxon>Acanthomorphata</taxon>
        <taxon>Carangaria</taxon>
        <taxon>Pleuronectiformes</taxon>
        <taxon>Pleuronectoidei</taxon>
        <taxon>Pleuronectidae</taxon>
        <taxon>Pleuronectes</taxon>
    </lineage>
</organism>
<protein>
    <submittedName>
        <fullName evidence="1">Uncharacterized protein</fullName>
    </submittedName>
</protein>
<dbReference type="AlphaFoldDB" id="A0A9N7Z0U3"/>
<accession>A0A9N7Z0U3</accession>
<keyword evidence="2" id="KW-1185">Reference proteome</keyword>